<protein>
    <submittedName>
        <fullName evidence="10">Multidrug effflux MFS transporter</fullName>
    </submittedName>
</protein>
<comment type="similarity">
    <text evidence="2">Belongs to the major facilitator superfamily. Bcr/CmlA family.</text>
</comment>
<evidence type="ECO:0000313" key="11">
    <source>
        <dbReference type="Proteomes" id="UP001337681"/>
    </source>
</evidence>
<evidence type="ECO:0000313" key="10">
    <source>
        <dbReference type="EMBL" id="MEE1884776.1"/>
    </source>
</evidence>
<dbReference type="SUPFAM" id="SSF103473">
    <property type="entry name" value="MFS general substrate transporter"/>
    <property type="match status" value="1"/>
</dbReference>
<keyword evidence="5 8" id="KW-0812">Transmembrane</keyword>
<keyword evidence="7 8" id="KW-0472">Membrane</keyword>
<feature type="transmembrane region" description="Helical" evidence="8">
    <location>
        <begin position="285"/>
        <end position="304"/>
    </location>
</feature>
<keyword evidence="4" id="KW-1003">Cell membrane</keyword>
<evidence type="ECO:0000256" key="4">
    <source>
        <dbReference type="ARBA" id="ARBA00022475"/>
    </source>
</evidence>
<dbReference type="RefSeq" id="WP_330145687.1">
    <property type="nucleotide sequence ID" value="NZ_JAZDQU010000001.1"/>
</dbReference>
<evidence type="ECO:0000256" key="7">
    <source>
        <dbReference type="ARBA" id="ARBA00023136"/>
    </source>
</evidence>
<sequence length="399" mass="43467">MKNTTEKFTKDQLSIVIILGILSAMGPFTIDMYLPAFVQIADSLSTTQDQIQLSLASYFIGISAGQLFYGPITDRFGRKKPLYIGLIIYTLASIGCGIASNIDQLIAFRLLQALGGCAGMVVSRAVVRDLFKPHESAKVFSMLMLVMGIAPIIAPSVGSFVSTSWGWRAIFTVLTCLSSIVFVAIAVFLPESKKADKSVQLKFVPIIKVYWNLMKKKSFIYFALCCSFGSAGMFAYISSSSFIYITLFNFTEKEFSLLFSVNAAGLILCSQLNRILLKKYSMTQILTFACGVMFISGISIAIISNLNVPNIIFIAFLFVFISFLGFIYPNSTALALADTGAQTGSASALLGALQMFMSFVSSIAVSTFFNNTIVPVSLIIGITGTLTLLTLMLIKRRLI</sequence>
<comment type="subcellular location">
    <subcellularLocation>
        <location evidence="1">Cell membrane</location>
        <topology evidence="1">Multi-pass membrane protein</topology>
    </subcellularLocation>
</comment>
<dbReference type="InterPro" id="IPR011701">
    <property type="entry name" value="MFS"/>
</dbReference>
<feature type="transmembrane region" description="Helical" evidence="8">
    <location>
        <begin position="106"/>
        <end position="127"/>
    </location>
</feature>
<name>A0ABU7H2H3_9SPHI</name>
<dbReference type="InterPro" id="IPR020846">
    <property type="entry name" value="MFS_dom"/>
</dbReference>
<dbReference type="NCBIfam" id="TIGR00710">
    <property type="entry name" value="efflux_Bcr_CflA"/>
    <property type="match status" value="1"/>
</dbReference>
<evidence type="ECO:0000256" key="2">
    <source>
        <dbReference type="ARBA" id="ARBA00006236"/>
    </source>
</evidence>
<feature type="transmembrane region" description="Helical" evidence="8">
    <location>
        <begin position="348"/>
        <end position="369"/>
    </location>
</feature>
<keyword evidence="3" id="KW-0813">Transport</keyword>
<proteinExistence type="inferred from homology"/>
<evidence type="ECO:0000256" key="5">
    <source>
        <dbReference type="ARBA" id="ARBA00022692"/>
    </source>
</evidence>
<keyword evidence="11" id="KW-1185">Reference proteome</keyword>
<feature type="transmembrane region" description="Helical" evidence="8">
    <location>
        <begin position="167"/>
        <end position="189"/>
    </location>
</feature>
<dbReference type="InterPro" id="IPR036259">
    <property type="entry name" value="MFS_trans_sf"/>
</dbReference>
<feature type="transmembrane region" description="Helical" evidence="8">
    <location>
        <begin position="139"/>
        <end position="161"/>
    </location>
</feature>
<organism evidence="10 11">
    <name type="scientific">Pedobacter flavus</name>
    <dbReference type="NCBI Taxonomy" id="3113906"/>
    <lineage>
        <taxon>Bacteria</taxon>
        <taxon>Pseudomonadati</taxon>
        <taxon>Bacteroidota</taxon>
        <taxon>Sphingobacteriia</taxon>
        <taxon>Sphingobacteriales</taxon>
        <taxon>Sphingobacteriaceae</taxon>
        <taxon>Pedobacter</taxon>
    </lineage>
</organism>
<evidence type="ECO:0000256" key="8">
    <source>
        <dbReference type="SAM" id="Phobius"/>
    </source>
</evidence>
<feature type="transmembrane region" description="Helical" evidence="8">
    <location>
        <begin position="50"/>
        <end position="69"/>
    </location>
</feature>
<evidence type="ECO:0000256" key="1">
    <source>
        <dbReference type="ARBA" id="ARBA00004651"/>
    </source>
</evidence>
<feature type="domain" description="Major facilitator superfamily (MFS) profile" evidence="9">
    <location>
        <begin position="15"/>
        <end position="399"/>
    </location>
</feature>
<dbReference type="PROSITE" id="PS50850">
    <property type="entry name" value="MFS"/>
    <property type="match status" value="1"/>
</dbReference>
<dbReference type="InterPro" id="IPR004812">
    <property type="entry name" value="Efflux_drug-R_Bcr/CmlA"/>
</dbReference>
<feature type="transmembrane region" description="Helical" evidence="8">
    <location>
        <begin position="81"/>
        <end position="100"/>
    </location>
</feature>
<feature type="transmembrane region" description="Helical" evidence="8">
    <location>
        <begin position="12"/>
        <end position="30"/>
    </location>
</feature>
<feature type="transmembrane region" description="Helical" evidence="8">
    <location>
        <begin position="255"/>
        <end position="273"/>
    </location>
</feature>
<comment type="caution">
    <text evidence="10">The sequence shown here is derived from an EMBL/GenBank/DDBJ whole genome shotgun (WGS) entry which is preliminary data.</text>
</comment>
<reference evidence="10 11" key="1">
    <citation type="submission" date="2024-01" db="EMBL/GenBank/DDBJ databases">
        <title>Pedobacter sp. nov., isolated from oil-contaminated soil.</title>
        <authorList>
            <person name="Le N.T.T."/>
        </authorList>
    </citation>
    <scope>NUCLEOTIDE SEQUENCE [LARGE SCALE GENOMIC DNA]</scope>
    <source>
        <strain evidence="10 11">VNH31</strain>
    </source>
</reference>
<keyword evidence="6 8" id="KW-1133">Transmembrane helix</keyword>
<evidence type="ECO:0000256" key="6">
    <source>
        <dbReference type="ARBA" id="ARBA00022989"/>
    </source>
</evidence>
<dbReference type="Proteomes" id="UP001337681">
    <property type="component" value="Unassembled WGS sequence"/>
</dbReference>
<feature type="transmembrane region" description="Helical" evidence="8">
    <location>
        <begin position="219"/>
        <end position="243"/>
    </location>
</feature>
<dbReference type="EMBL" id="JAZDQU010000001">
    <property type="protein sequence ID" value="MEE1884776.1"/>
    <property type="molecule type" value="Genomic_DNA"/>
</dbReference>
<accession>A0ABU7H2H3</accession>
<feature type="transmembrane region" description="Helical" evidence="8">
    <location>
        <begin position="310"/>
        <end position="328"/>
    </location>
</feature>
<evidence type="ECO:0000256" key="3">
    <source>
        <dbReference type="ARBA" id="ARBA00022448"/>
    </source>
</evidence>
<dbReference type="PANTHER" id="PTHR23502">
    <property type="entry name" value="MAJOR FACILITATOR SUPERFAMILY"/>
    <property type="match status" value="1"/>
</dbReference>
<dbReference type="PANTHER" id="PTHR23502:SF132">
    <property type="entry name" value="POLYAMINE TRANSPORTER 2-RELATED"/>
    <property type="match status" value="1"/>
</dbReference>
<gene>
    <name evidence="10" type="ORF">VRU49_04990</name>
</gene>
<dbReference type="Gene3D" id="1.20.1720.10">
    <property type="entry name" value="Multidrug resistance protein D"/>
    <property type="match status" value="1"/>
</dbReference>
<feature type="transmembrane region" description="Helical" evidence="8">
    <location>
        <begin position="375"/>
        <end position="394"/>
    </location>
</feature>
<evidence type="ECO:0000259" key="9">
    <source>
        <dbReference type="PROSITE" id="PS50850"/>
    </source>
</evidence>
<dbReference type="CDD" id="cd17320">
    <property type="entry name" value="MFS_MdfA_MDR_like"/>
    <property type="match status" value="1"/>
</dbReference>
<dbReference type="Pfam" id="PF07690">
    <property type="entry name" value="MFS_1"/>
    <property type="match status" value="1"/>
</dbReference>